<keyword evidence="1" id="KW-0732">Signal</keyword>
<dbReference type="Proteomes" id="UP000019423">
    <property type="component" value="Chromosome"/>
</dbReference>
<evidence type="ECO:0000313" key="3">
    <source>
        <dbReference type="Proteomes" id="UP000019423"/>
    </source>
</evidence>
<organism evidence="2 3">
    <name type="scientific">Hymenobacter swuensis DY53</name>
    <dbReference type="NCBI Taxonomy" id="1227739"/>
    <lineage>
        <taxon>Bacteria</taxon>
        <taxon>Pseudomonadati</taxon>
        <taxon>Bacteroidota</taxon>
        <taxon>Cytophagia</taxon>
        <taxon>Cytophagales</taxon>
        <taxon>Hymenobacteraceae</taxon>
        <taxon>Hymenobacter</taxon>
    </lineage>
</organism>
<dbReference type="KEGG" id="hsw:Hsw_4128"/>
<dbReference type="AlphaFoldDB" id="W8F422"/>
<keyword evidence="3" id="KW-1185">Reference proteome</keyword>
<sequence>MNRLFLLTIGLSFSSLVAEAQLVKGTKLLGGNLGYTRSTSTQTLNNPSIPVTKREYEQVNRTFNVSPRAGVFIADNLAAGISVGYNSQKITSPLYDYSYTGNPVTYQQTARNNSFNIAPFLRYYYMPTATFGVFGQLNATYSTGKSKAETTAPNQLDNEGKINGFGLGISPALVFFPVEKLGLELAFGGIGYGRTTSKSEATRNQPESKSMYSDFGANFGLNQLSVGASYYMGR</sequence>
<dbReference type="OrthoDB" id="945117at2"/>
<gene>
    <name evidence="2" type="ORF">Hsw_4128</name>
</gene>
<dbReference type="HOGENOM" id="CLU_100971_1_0_10"/>
<feature type="signal peptide" evidence="1">
    <location>
        <begin position="1"/>
        <end position="20"/>
    </location>
</feature>
<evidence type="ECO:0008006" key="4">
    <source>
        <dbReference type="Google" id="ProtNLM"/>
    </source>
</evidence>
<name>W8F422_9BACT</name>
<feature type="chain" id="PRO_5004911086" description="Outer membrane protein beta-barrel domain-containing protein" evidence="1">
    <location>
        <begin position="21"/>
        <end position="234"/>
    </location>
</feature>
<reference evidence="2 3" key="1">
    <citation type="submission" date="2014-01" db="EMBL/GenBank/DDBJ databases">
        <title>Complete genome sequence of ionizing-radiation resistance bacterium Hymenobacter swuensis DY53.</title>
        <authorList>
            <person name="Jung J.-H."/>
            <person name="Jeong S.-W."/>
            <person name="Joe M.-H."/>
            <person name="Cho y.-j."/>
            <person name="Kim M.-K."/>
            <person name="Lim S.-Y."/>
        </authorList>
    </citation>
    <scope>NUCLEOTIDE SEQUENCE [LARGE SCALE GENOMIC DNA]</scope>
    <source>
        <strain evidence="2 3">DY53</strain>
    </source>
</reference>
<dbReference type="EMBL" id="CP007145">
    <property type="protein sequence ID" value="AHJ99723.1"/>
    <property type="molecule type" value="Genomic_DNA"/>
</dbReference>
<dbReference type="STRING" id="1227739.Hsw_4128"/>
<evidence type="ECO:0000313" key="2">
    <source>
        <dbReference type="EMBL" id="AHJ99723.1"/>
    </source>
</evidence>
<dbReference type="eggNOG" id="COG3047">
    <property type="taxonomic scope" value="Bacteria"/>
</dbReference>
<dbReference type="PATRIC" id="fig|1227739.3.peg.4275"/>
<evidence type="ECO:0000256" key="1">
    <source>
        <dbReference type="SAM" id="SignalP"/>
    </source>
</evidence>
<accession>W8F422</accession>
<dbReference type="RefSeq" id="WP_044003781.1">
    <property type="nucleotide sequence ID" value="NZ_CP007145.1"/>
</dbReference>
<protein>
    <recommendedName>
        <fullName evidence="4">Outer membrane protein beta-barrel domain-containing protein</fullName>
    </recommendedName>
</protein>
<proteinExistence type="predicted"/>